<keyword evidence="7" id="KW-0460">Magnesium</keyword>
<dbReference type="SUPFAM" id="SSF46938">
    <property type="entry name" value="CRAL/TRIO N-terminal domain"/>
    <property type="match status" value="1"/>
</dbReference>
<keyword evidence="8" id="KW-0653">Protein transport</keyword>
<evidence type="ECO:0000256" key="1">
    <source>
        <dbReference type="ARBA" id="ARBA00001946"/>
    </source>
</evidence>
<dbReference type="Pfam" id="PF25568">
    <property type="entry name" value="AAA_lid_At3g28540"/>
    <property type="match status" value="1"/>
</dbReference>
<dbReference type="SUPFAM" id="SSF52087">
    <property type="entry name" value="CRAL/TRIO domain"/>
    <property type="match status" value="1"/>
</dbReference>
<dbReference type="SMART" id="SM00382">
    <property type="entry name" value="AAA"/>
    <property type="match status" value="2"/>
</dbReference>
<dbReference type="Gene3D" id="1.10.8.20">
    <property type="entry name" value="N-terminal domain of phosphatidylinositol transfer protein sec14p"/>
    <property type="match status" value="1"/>
</dbReference>
<evidence type="ECO:0000256" key="4">
    <source>
        <dbReference type="ARBA" id="ARBA00007448"/>
    </source>
</evidence>
<dbReference type="InterPro" id="IPR036249">
    <property type="entry name" value="Thioredoxin-like_sf"/>
</dbReference>
<dbReference type="InterPro" id="IPR011074">
    <property type="entry name" value="CRAL/TRIO_N_dom"/>
</dbReference>
<dbReference type="Pfam" id="PF14363">
    <property type="entry name" value="AAA_assoc"/>
    <property type="match status" value="2"/>
</dbReference>
<dbReference type="CDD" id="cd02989">
    <property type="entry name" value="Phd_like_TxnDC9"/>
    <property type="match status" value="1"/>
</dbReference>
<dbReference type="SUPFAM" id="SSF52540">
    <property type="entry name" value="P-loop containing nucleoside triphosphate hydrolases"/>
    <property type="match status" value="2"/>
</dbReference>
<comment type="cofactor">
    <cofactor evidence="1">
        <name>Mg(2+)</name>
        <dbReference type="ChEBI" id="CHEBI:18420"/>
    </cofactor>
</comment>
<evidence type="ECO:0000256" key="9">
    <source>
        <dbReference type="ARBA" id="ARBA00023034"/>
    </source>
</evidence>
<gene>
    <name evidence="15" type="ORF">NC653_018447</name>
</gene>
<evidence type="ECO:0000256" key="8">
    <source>
        <dbReference type="ARBA" id="ARBA00022927"/>
    </source>
</evidence>
<evidence type="ECO:0000256" key="12">
    <source>
        <dbReference type="ARBA" id="ARBA00049360"/>
    </source>
</evidence>
<dbReference type="InterPro" id="IPR001251">
    <property type="entry name" value="CRAL-TRIO_dom"/>
</dbReference>
<comment type="caution">
    <text evidence="15">The sequence shown here is derived from an EMBL/GenBank/DDBJ whole genome shotgun (WGS) entry which is preliminary data.</text>
</comment>
<feature type="domain" description="CRAL-TRIO" evidence="14">
    <location>
        <begin position="1121"/>
        <end position="1295"/>
    </location>
</feature>
<dbReference type="SMART" id="SM01100">
    <property type="entry name" value="CRAL_TRIO_N"/>
    <property type="match status" value="1"/>
</dbReference>
<evidence type="ECO:0000256" key="6">
    <source>
        <dbReference type="ARBA" id="ARBA00022801"/>
    </source>
</evidence>
<dbReference type="InterPro" id="IPR036865">
    <property type="entry name" value="CRAL-TRIO_dom_sf"/>
</dbReference>
<dbReference type="GO" id="GO:0016887">
    <property type="term" value="F:ATP hydrolysis activity"/>
    <property type="evidence" value="ECO:0007669"/>
    <property type="project" value="InterPro"/>
</dbReference>
<comment type="catalytic activity">
    <reaction evidence="12">
        <text>ATP + H2O = ADP + phosphate + H(+)</text>
        <dbReference type="Rhea" id="RHEA:13065"/>
        <dbReference type="ChEBI" id="CHEBI:15377"/>
        <dbReference type="ChEBI" id="CHEBI:15378"/>
        <dbReference type="ChEBI" id="CHEBI:30616"/>
        <dbReference type="ChEBI" id="CHEBI:43474"/>
        <dbReference type="ChEBI" id="CHEBI:456216"/>
    </reaction>
</comment>
<dbReference type="Pfam" id="PF03765">
    <property type="entry name" value="CRAL_TRIO_N"/>
    <property type="match status" value="1"/>
</dbReference>
<reference evidence="15" key="1">
    <citation type="journal article" date="2023" name="Mol. Ecol. Resour.">
        <title>Chromosome-level genome assembly of a triploid poplar Populus alba 'Berolinensis'.</title>
        <authorList>
            <person name="Chen S."/>
            <person name="Yu Y."/>
            <person name="Wang X."/>
            <person name="Wang S."/>
            <person name="Zhang T."/>
            <person name="Zhou Y."/>
            <person name="He R."/>
            <person name="Meng N."/>
            <person name="Wang Y."/>
            <person name="Liu W."/>
            <person name="Liu Z."/>
            <person name="Liu J."/>
            <person name="Guo Q."/>
            <person name="Huang H."/>
            <person name="Sederoff R.R."/>
            <person name="Wang G."/>
            <person name="Qu G."/>
            <person name="Chen S."/>
        </authorList>
    </citation>
    <scope>NUCLEOTIDE SEQUENCE</scope>
    <source>
        <strain evidence="15">SC-2020</strain>
    </source>
</reference>
<organism evidence="15 16">
    <name type="scientific">Populus alba x Populus x berolinensis</name>
    <dbReference type="NCBI Taxonomy" id="444605"/>
    <lineage>
        <taxon>Eukaryota</taxon>
        <taxon>Viridiplantae</taxon>
        <taxon>Streptophyta</taxon>
        <taxon>Embryophyta</taxon>
        <taxon>Tracheophyta</taxon>
        <taxon>Spermatophyta</taxon>
        <taxon>Magnoliopsida</taxon>
        <taxon>eudicotyledons</taxon>
        <taxon>Gunneridae</taxon>
        <taxon>Pentapetalae</taxon>
        <taxon>rosids</taxon>
        <taxon>fabids</taxon>
        <taxon>Malpighiales</taxon>
        <taxon>Salicaceae</taxon>
        <taxon>Saliceae</taxon>
        <taxon>Populus</taxon>
    </lineage>
</organism>
<comment type="subcellular location">
    <subcellularLocation>
        <location evidence="2">Cell membrane</location>
        <topology evidence="2">Peripheral membrane protein</topology>
    </subcellularLocation>
    <subcellularLocation>
        <location evidence="3">Golgi apparatus membrane</location>
        <topology evidence="3">Peripheral membrane protein</topology>
    </subcellularLocation>
</comment>
<accession>A0AAD6VVW3</accession>
<keyword evidence="5" id="KW-0813">Transport</keyword>
<dbReference type="Gene3D" id="3.40.30.10">
    <property type="entry name" value="Glutaredoxin"/>
    <property type="match status" value="1"/>
</dbReference>
<dbReference type="GO" id="GO:0006950">
    <property type="term" value="P:response to stress"/>
    <property type="evidence" value="ECO:0007669"/>
    <property type="project" value="UniProtKB-ARBA"/>
</dbReference>
<dbReference type="SUPFAM" id="SSF52833">
    <property type="entry name" value="Thioredoxin-like"/>
    <property type="match status" value="1"/>
</dbReference>
<keyword evidence="6" id="KW-0378">Hydrolase</keyword>
<dbReference type="Proteomes" id="UP001164929">
    <property type="component" value="Chromosome 7"/>
</dbReference>
<dbReference type="GO" id="GO:0005524">
    <property type="term" value="F:ATP binding"/>
    <property type="evidence" value="ECO:0007669"/>
    <property type="project" value="InterPro"/>
</dbReference>
<dbReference type="CDD" id="cd00170">
    <property type="entry name" value="SEC14"/>
    <property type="match status" value="1"/>
</dbReference>
<dbReference type="SMART" id="SM00516">
    <property type="entry name" value="SEC14"/>
    <property type="match status" value="1"/>
</dbReference>
<dbReference type="InterPro" id="IPR027417">
    <property type="entry name" value="P-loop_NTPase"/>
</dbReference>
<dbReference type="Gene3D" id="3.40.525.10">
    <property type="entry name" value="CRAL-TRIO lipid binding domain"/>
    <property type="match status" value="1"/>
</dbReference>
<dbReference type="InterPro" id="IPR036273">
    <property type="entry name" value="CRAL/TRIO_N_dom_sf"/>
</dbReference>
<name>A0AAD6VVW3_9ROSI</name>
<comment type="similarity">
    <text evidence="4">Belongs to the AAA ATPase family. BCS1 subfamily.</text>
</comment>
<evidence type="ECO:0000313" key="15">
    <source>
        <dbReference type="EMBL" id="KAJ6989944.1"/>
    </source>
</evidence>
<protein>
    <recommendedName>
        <fullName evidence="14">CRAL-TRIO domain-containing protein</fullName>
    </recommendedName>
</protein>
<evidence type="ECO:0000256" key="2">
    <source>
        <dbReference type="ARBA" id="ARBA00004202"/>
    </source>
</evidence>
<evidence type="ECO:0000313" key="16">
    <source>
        <dbReference type="Proteomes" id="UP001164929"/>
    </source>
</evidence>
<dbReference type="PROSITE" id="PS50191">
    <property type="entry name" value="CRAL_TRIO"/>
    <property type="match status" value="1"/>
</dbReference>
<dbReference type="InterPro" id="IPR003593">
    <property type="entry name" value="AAA+_ATPase"/>
</dbReference>
<dbReference type="PROSITE" id="PS00674">
    <property type="entry name" value="AAA"/>
    <property type="match status" value="1"/>
</dbReference>
<evidence type="ECO:0000256" key="10">
    <source>
        <dbReference type="ARBA" id="ARBA00023054"/>
    </source>
</evidence>
<dbReference type="Gene3D" id="6.10.280.40">
    <property type="match status" value="1"/>
</dbReference>
<comment type="similarity">
    <text evidence="11">Belongs to the SFH family.</text>
</comment>
<dbReference type="GO" id="GO:0000139">
    <property type="term" value="C:Golgi membrane"/>
    <property type="evidence" value="ECO:0007669"/>
    <property type="project" value="UniProtKB-SubCell"/>
</dbReference>
<dbReference type="InterPro" id="IPR058017">
    <property type="entry name" value="At3g28540-like_C"/>
</dbReference>
<dbReference type="GO" id="GO:0015031">
    <property type="term" value="P:protein transport"/>
    <property type="evidence" value="ECO:0007669"/>
    <property type="project" value="UniProtKB-KW"/>
</dbReference>
<dbReference type="InterPro" id="IPR003960">
    <property type="entry name" value="ATPase_AAA_CS"/>
</dbReference>
<dbReference type="InterPro" id="IPR050747">
    <property type="entry name" value="Mitochondrial_chaperone_BCS1"/>
</dbReference>
<evidence type="ECO:0000259" key="14">
    <source>
        <dbReference type="PROSITE" id="PS50191"/>
    </source>
</evidence>
<dbReference type="GO" id="GO:0005886">
    <property type="term" value="C:plasma membrane"/>
    <property type="evidence" value="ECO:0007669"/>
    <property type="project" value="UniProtKB-SubCell"/>
</dbReference>
<dbReference type="FunFam" id="3.40.525.10:FF:000011">
    <property type="entry name" value="SEC14 cytosolic factor"/>
    <property type="match status" value="1"/>
</dbReference>
<proteinExistence type="inferred from homology"/>
<dbReference type="Pfam" id="PF00650">
    <property type="entry name" value="CRAL_TRIO"/>
    <property type="match status" value="1"/>
</dbReference>
<evidence type="ECO:0000256" key="3">
    <source>
        <dbReference type="ARBA" id="ARBA00004395"/>
    </source>
</evidence>
<dbReference type="Pfam" id="PF00004">
    <property type="entry name" value="AAA"/>
    <property type="match status" value="2"/>
</dbReference>
<dbReference type="PANTHER" id="PTHR23070">
    <property type="entry name" value="BCS1 AAA-TYPE ATPASE"/>
    <property type="match status" value="1"/>
</dbReference>
<dbReference type="CDD" id="cd19510">
    <property type="entry name" value="RecA-like_BCS1"/>
    <property type="match status" value="1"/>
</dbReference>
<dbReference type="InterPro" id="IPR025753">
    <property type="entry name" value="AAA_N_dom"/>
</dbReference>
<evidence type="ECO:0000256" key="7">
    <source>
        <dbReference type="ARBA" id="ARBA00022842"/>
    </source>
</evidence>
<keyword evidence="16" id="KW-1185">Reference proteome</keyword>
<evidence type="ECO:0000256" key="13">
    <source>
        <dbReference type="SAM" id="Coils"/>
    </source>
</evidence>
<sequence>MFSPTNMPQSVSTLFSAYAAFAGSVMLIRSMVNELIPYELRSYLSTAIHYLFTPLSPNITLVIDEHCGMSRNQVYDAAEIYLKTKISPSTERLKIGKTPRQRTFSVAIEKGEVVTDVYENIKLKWAFVCTEPQNNGHSGEKKCFELSFNKKYKEKVMDRYLPHVLKRGKEIKDEEKVVKLYNRECPFNDEDGGDHGGMWGSINLEHPSTFDTLALDPELKKMIVDDLNRFLGRKEFYKKVGKAWKRGYLLYGPPGTGKSSLIAAMANYLKFDIYDLELTSIYSNSDLRRVLLSTTNRSILVIEDIDCSMEMRDRQQGGDQYDGSIMLIRSMEKELIPDELRSYLSAAIPYLFTPLSPNITLVIDEHFGVSRNQVYDAAEIYLNTKISPSTERLKIGKTPKQNTISFAIENDEVVTDVYENIKLTWVYVCTKPENSDYEETRRFELSFNKKYKEKVMDRYLPHVLKRSEEIKDKEKVVKLYNREWGSINLEHPSTFDTLALDPELKKMIVDDLKRFLGRKEFYKKVGKAWKRGYLLYGPPGTGKSSLIAAMANYIKFDIYDLELSSLSSNSDLRRVLLSTTSRSILVIEDIDCSAQTRDRQQGGDDNDGSNSKLTLSGLLNFIDGLWSSCGDERIIVFTTNHKDRLDPALLRPGRMDVHINMPYCTPQAFSILASNYLDIRDKNHPLYEEIEGLIQSTNVTPAEVAEELLASENADVALQGLVNFLKRKHNRKMDPDAVKSTLSNLAFGNVIAAAARDYKKEILAQEKLKSSSSFNEEVDLDELMDDPELEKLHADRIAALKKEAEKREALQRKGHGEYREISEGDFLGEVTGTEKAICHFYHKEFYRCKIMDKHLKSLAPRHVDTKFIKLDSENAPFFVAKLGVKTLPCVILFSKGIAIDRLVGFQDIGGKDDFATRTLEIILIKKGIISEKKDNEDDEDDDCHENSRRTPFLTFSLTLCGDIWQRLLVGCGIVFYVKSTFLTPMATAVCVPLSPNPVPEMEHSGDERKKRIESLKKKAISASNKFRHSLTRKGRRSSKVMSVEIEDVHDVEELKVVDAFRQVLILEELLPSKHDDYHMMLRFLKARKFDIEKTKQMWSDMLQWRKEFGADTVLEGFEFQELSEVLEHYPQGHHGVDKEGRPVYIEQLGKADPAKLLQVTSMDRYVKYHVREFERTFDAKFPACSLAAKRHIDQSTTILDVQGVGLKSLTKAARDLISRLQKIDGDNYPETLNRMFIINAGSGFRMLWNTIKSFLDPKTTAKIHVLGNKYQSKLLEIIDASELPEFLGGTCTCADKGGCMRSDKGPWNDPEIMKMVQNGDHKCAKKCGSHYPDEKTICEDDLSNSKAYKLEDYQLMVDKSVDMSWKKVVNNDCYTQYDACKAPQAINSPLFTGVMALVTGIVTMIKVTRNVPRKLTDATIYSNPDYCDDTSVKGREQQSPAISGADYMTVLKRMAELEDKVSVLSAKPVSMPPEKEEMLNAAISRVEALEEALMATKKALEDSLAQQAELVAYLEKKKKKKKMLFW</sequence>
<evidence type="ECO:0000256" key="11">
    <source>
        <dbReference type="ARBA" id="ARBA00038020"/>
    </source>
</evidence>
<dbReference type="EMBL" id="JAQIZT010000007">
    <property type="protein sequence ID" value="KAJ6989944.1"/>
    <property type="molecule type" value="Genomic_DNA"/>
</dbReference>
<dbReference type="InterPro" id="IPR003959">
    <property type="entry name" value="ATPase_AAA_core"/>
</dbReference>
<keyword evidence="9" id="KW-0333">Golgi apparatus</keyword>
<feature type="coiled-coil region" evidence="13">
    <location>
        <begin position="1479"/>
        <end position="1517"/>
    </location>
</feature>
<keyword evidence="10 13" id="KW-0175">Coiled coil</keyword>
<evidence type="ECO:0000256" key="5">
    <source>
        <dbReference type="ARBA" id="ARBA00022448"/>
    </source>
</evidence>
<dbReference type="Gene3D" id="3.40.50.300">
    <property type="entry name" value="P-loop containing nucleotide triphosphate hydrolases"/>
    <property type="match status" value="2"/>
</dbReference>